<comment type="caution">
    <text evidence="6">The sequence shown here is derived from an EMBL/GenBank/DDBJ whole genome shotgun (WGS) entry which is preliminary data.</text>
</comment>
<dbReference type="PANTHER" id="PTHR43701">
    <property type="entry name" value="MEMBRANE TRANSPORTER PROTEIN MJ0441-RELATED"/>
    <property type="match status" value="1"/>
</dbReference>
<dbReference type="GO" id="GO:0005886">
    <property type="term" value="C:plasma membrane"/>
    <property type="evidence" value="ECO:0007669"/>
    <property type="project" value="UniProtKB-SubCell"/>
</dbReference>
<dbReference type="EMBL" id="RAPO01000005">
    <property type="protein sequence ID" value="RKD88587.1"/>
    <property type="molecule type" value="Genomic_DNA"/>
</dbReference>
<dbReference type="RefSeq" id="WP_120246575.1">
    <property type="nucleotide sequence ID" value="NZ_RAPO01000005.1"/>
</dbReference>
<evidence type="ECO:0000256" key="2">
    <source>
        <dbReference type="ARBA" id="ARBA00022692"/>
    </source>
</evidence>
<dbReference type="AlphaFoldDB" id="A0A3R7HVB8"/>
<accession>A0A3R7HVB8</accession>
<comment type="similarity">
    <text evidence="5">Belongs to the 4-toluene sulfonate uptake permease (TSUP) (TC 2.A.102) family.</text>
</comment>
<evidence type="ECO:0000256" key="5">
    <source>
        <dbReference type="RuleBase" id="RU363041"/>
    </source>
</evidence>
<keyword evidence="5" id="KW-1003">Cell membrane</keyword>
<evidence type="ECO:0000256" key="1">
    <source>
        <dbReference type="ARBA" id="ARBA00004141"/>
    </source>
</evidence>
<feature type="transmembrane region" description="Helical" evidence="5">
    <location>
        <begin position="50"/>
        <end position="68"/>
    </location>
</feature>
<evidence type="ECO:0000256" key="3">
    <source>
        <dbReference type="ARBA" id="ARBA00022989"/>
    </source>
</evidence>
<keyword evidence="2 5" id="KW-0812">Transmembrane</keyword>
<keyword evidence="7" id="KW-1185">Reference proteome</keyword>
<dbReference type="InterPro" id="IPR002781">
    <property type="entry name" value="TM_pro_TauE-like"/>
</dbReference>
<evidence type="ECO:0000256" key="4">
    <source>
        <dbReference type="ARBA" id="ARBA00023136"/>
    </source>
</evidence>
<feature type="transmembrane region" description="Helical" evidence="5">
    <location>
        <begin position="146"/>
        <end position="175"/>
    </location>
</feature>
<reference evidence="6 7" key="1">
    <citation type="submission" date="2018-09" db="EMBL/GenBank/DDBJ databases">
        <title>Genomic Encyclopedia of Archaeal and Bacterial Type Strains, Phase II (KMG-II): from individual species to whole genera.</title>
        <authorList>
            <person name="Goeker M."/>
        </authorList>
    </citation>
    <scope>NUCLEOTIDE SEQUENCE [LARGE SCALE GENOMIC DNA]</scope>
    <source>
        <strain evidence="6 7">DSM 13151</strain>
    </source>
</reference>
<keyword evidence="4 5" id="KW-0472">Membrane</keyword>
<name>A0A3R7HVB8_9EURY</name>
<organism evidence="6 7">
    <name type="scientific">Halopiger aswanensis</name>
    <dbReference type="NCBI Taxonomy" id="148449"/>
    <lineage>
        <taxon>Archaea</taxon>
        <taxon>Methanobacteriati</taxon>
        <taxon>Methanobacteriota</taxon>
        <taxon>Stenosarchaea group</taxon>
        <taxon>Halobacteria</taxon>
        <taxon>Halobacteriales</taxon>
        <taxon>Natrialbaceae</taxon>
        <taxon>Halopiger</taxon>
    </lineage>
</organism>
<feature type="transmembrane region" description="Helical" evidence="5">
    <location>
        <begin position="80"/>
        <end position="100"/>
    </location>
</feature>
<dbReference type="PANTHER" id="PTHR43701:SF2">
    <property type="entry name" value="MEMBRANE TRANSPORTER PROTEIN YJNA-RELATED"/>
    <property type="match status" value="1"/>
</dbReference>
<feature type="transmembrane region" description="Helical" evidence="5">
    <location>
        <begin position="212"/>
        <end position="233"/>
    </location>
</feature>
<proteinExistence type="inferred from homology"/>
<feature type="transmembrane region" description="Helical" evidence="5">
    <location>
        <begin position="181"/>
        <end position="205"/>
    </location>
</feature>
<keyword evidence="3 5" id="KW-1133">Transmembrane helix</keyword>
<dbReference type="Proteomes" id="UP000283805">
    <property type="component" value="Unassembled WGS sequence"/>
</dbReference>
<gene>
    <name evidence="6" type="ORF">ATJ93_4245</name>
</gene>
<evidence type="ECO:0000313" key="6">
    <source>
        <dbReference type="EMBL" id="RKD88587.1"/>
    </source>
</evidence>
<evidence type="ECO:0000313" key="7">
    <source>
        <dbReference type="Proteomes" id="UP000283805"/>
    </source>
</evidence>
<feature type="transmembrane region" description="Helical" evidence="5">
    <location>
        <begin position="239"/>
        <end position="256"/>
    </location>
</feature>
<comment type="subcellular location">
    <subcellularLocation>
        <location evidence="5">Cell membrane</location>
        <topology evidence="5">Multi-pass membrane protein</topology>
    </subcellularLocation>
    <subcellularLocation>
        <location evidence="1">Membrane</location>
        <topology evidence="1">Multi-pass membrane protein</topology>
    </subcellularLocation>
</comment>
<dbReference type="OrthoDB" id="214470at2157"/>
<feature type="transmembrane region" description="Helical" evidence="5">
    <location>
        <begin position="9"/>
        <end position="38"/>
    </location>
</feature>
<dbReference type="Pfam" id="PF01925">
    <property type="entry name" value="TauE"/>
    <property type="match status" value="1"/>
</dbReference>
<sequence>MIPIQAELLVVLIVISLVAGIGCTTTGAGGIFVTISLYVFTSLTSTEVAGTAHIVFIAVGIVGTVGFTRSGELLGTDGRVLAAILSGASILGSVTGSYLNPFISRRLFSVLLGLLTVVIGSALLYGQIRGLPSIVTLDARSTGGRLGFGAVGLLLGLSSGLVGIGGPIIAVPALVTLGVPMLLALGVAQVQAIFISGFAAGGYFLQDAVSPFFATVTTVPTVVGAIGGWVLAHRVDPDHLELVLSAVLVPVGLYLIV</sequence>
<protein>
    <recommendedName>
        <fullName evidence="5">Probable membrane transporter protein</fullName>
    </recommendedName>
</protein>
<feature type="transmembrane region" description="Helical" evidence="5">
    <location>
        <begin position="106"/>
        <end position="125"/>
    </location>
</feature>
<dbReference type="InterPro" id="IPR051598">
    <property type="entry name" value="TSUP/Inactive_protease-like"/>
</dbReference>